<dbReference type="EMBL" id="JAJEPW010000072">
    <property type="protein sequence ID" value="MCC2130807.1"/>
    <property type="molecule type" value="Genomic_DNA"/>
</dbReference>
<accession>A0AAE3DF86</accession>
<dbReference type="GO" id="GO:0005886">
    <property type="term" value="C:plasma membrane"/>
    <property type="evidence" value="ECO:0007669"/>
    <property type="project" value="UniProtKB-SubCell"/>
</dbReference>
<dbReference type="PANTHER" id="PTHR43470">
    <property type="entry name" value="PHOSPHATE TRANSPORT SYSTEM PERMEASE PROTEIN PSTA-RELATED"/>
    <property type="match status" value="1"/>
</dbReference>
<dbReference type="SUPFAM" id="SSF161098">
    <property type="entry name" value="MetI-like"/>
    <property type="match status" value="1"/>
</dbReference>
<sequence length="283" mass="30398">MEEKLSPRRRLYDRGLRFLVWLCAGLTCALLLFLIGYIFYRGVPGVTWPLLTSQTSYIKDTVGVLPNILNTLYIIVAAMVIVLPLGVGAAIYLTEYAANRRLVAVIEFATETLTGIPSIIFGLVGMLLFVQRLGLKAGILAGSLTLVVMILPTIVRTTQESLKTVPQSYREGALGLGAGKWHMIRTVVLPGAVDGIVTGCILAVGRIVGESAALLYTAGFGLELVGFIKSLHTSAASLTVALYVYATERGETALAFSIAAILMVLTLLINLTASLVGRKLRKK</sequence>
<keyword evidence="5 8" id="KW-0812">Transmembrane</keyword>
<name>A0AAE3DF86_9FIRM</name>
<evidence type="ECO:0000256" key="5">
    <source>
        <dbReference type="ARBA" id="ARBA00022692"/>
    </source>
</evidence>
<dbReference type="InterPro" id="IPR035906">
    <property type="entry name" value="MetI-like_sf"/>
</dbReference>
<keyword evidence="6 8" id="KW-1133">Transmembrane helix</keyword>
<dbReference type="InterPro" id="IPR000515">
    <property type="entry name" value="MetI-like"/>
</dbReference>
<keyword evidence="4 8" id="KW-1003">Cell membrane</keyword>
<dbReference type="Gene3D" id="1.10.3720.10">
    <property type="entry name" value="MetI-like"/>
    <property type="match status" value="1"/>
</dbReference>
<dbReference type="PROSITE" id="PS50928">
    <property type="entry name" value="ABC_TM1"/>
    <property type="match status" value="1"/>
</dbReference>
<evidence type="ECO:0000256" key="3">
    <source>
        <dbReference type="ARBA" id="ARBA00022448"/>
    </source>
</evidence>
<comment type="caution">
    <text evidence="10">The sequence shown here is derived from an EMBL/GenBank/DDBJ whole genome shotgun (WGS) entry which is preliminary data.</text>
</comment>
<proteinExistence type="inferred from homology"/>
<evidence type="ECO:0000256" key="8">
    <source>
        <dbReference type="RuleBase" id="RU363043"/>
    </source>
</evidence>
<dbReference type="InterPro" id="IPR005672">
    <property type="entry name" value="Phosphate_PstA"/>
</dbReference>
<keyword evidence="11" id="KW-1185">Reference proteome</keyword>
<dbReference type="GO" id="GO:0005315">
    <property type="term" value="F:phosphate transmembrane transporter activity"/>
    <property type="evidence" value="ECO:0007669"/>
    <property type="project" value="InterPro"/>
</dbReference>
<protein>
    <recommendedName>
        <fullName evidence="8">Phosphate transport system permease protein PstA</fullName>
    </recommendedName>
</protein>
<feature type="domain" description="ABC transmembrane type-1" evidence="9">
    <location>
        <begin position="68"/>
        <end position="273"/>
    </location>
</feature>
<evidence type="ECO:0000313" key="11">
    <source>
        <dbReference type="Proteomes" id="UP001199319"/>
    </source>
</evidence>
<feature type="transmembrane region" description="Helical" evidence="8">
    <location>
        <begin position="224"/>
        <end position="246"/>
    </location>
</feature>
<reference evidence="10" key="1">
    <citation type="submission" date="2021-10" db="EMBL/GenBank/DDBJ databases">
        <title>Anaerobic single-cell dispensing facilitates the cultivation of human gut bacteria.</title>
        <authorList>
            <person name="Afrizal A."/>
        </authorList>
    </citation>
    <scope>NUCLEOTIDE SEQUENCE</scope>
    <source>
        <strain evidence="10">CLA-AA-H272</strain>
    </source>
</reference>
<evidence type="ECO:0000313" key="10">
    <source>
        <dbReference type="EMBL" id="MCC2130807.1"/>
    </source>
</evidence>
<dbReference type="CDD" id="cd06261">
    <property type="entry name" value="TM_PBP2"/>
    <property type="match status" value="1"/>
</dbReference>
<dbReference type="AlphaFoldDB" id="A0AAE3DF86"/>
<comment type="similarity">
    <text evidence="2 8">Belongs to the binding-protein-dependent transport system permease family. CysTW subfamily.</text>
</comment>
<dbReference type="PANTHER" id="PTHR43470:SF3">
    <property type="entry name" value="PHOSPHATE TRANSPORT SYSTEM PERMEASE PROTEIN PSTA-RELATED"/>
    <property type="match status" value="1"/>
</dbReference>
<feature type="transmembrane region" description="Helical" evidence="8">
    <location>
        <begin position="135"/>
        <end position="155"/>
    </location>
</feature>
<gene>
    <name evidence="10" type="primary">pstA</name>
    <name evidence="10" type="ORF">LKD37_15060</name>
</gene>
<feature type="transmembrane region" description="Helical" evidence="8">
    <location>
        <begin position="18"/>
        <end position="40"/>
    </location>
</feature>
<comment type="subcellular location">
    <subcellularLocation>
        <location evidence="1 8">Cell membrane</location>
        <topology evidence="1 8">Multi-pass membrane protein</topology>
    </subcellularLocation>
</comment>
<feature type="transmembrane region" description="Helical" evidence="8">
    <location>
        <begin position="105"/>
        <end position="129"/>
    </location>
</feature>
<evidence type="ECO:0000256" key="7">
    <source>
        <dbReference type="ARBA" id="ARBA00023136"/>
    </source>
</evidence>
<feature type="transmembrane region" description="Helical" evidence="8">
    <location>
        <begin position="252"/>
        <end position="276"/>
    </location>
</feature>
<dbReference type="NCBIfam" id="TIGR00974">
    <property type="entry name" value="3a0107s02c"/>
    <property type="match status" value="1"/>
</dbReference>
<dbReference type="Proteomes" id="UP001199319">
    <property type="component" value="Unassembled WGS sequence"/>
</dbReference>
<dbReference type="RefSeq" id="WP_302929937.1">
    <property type="nucleotide sequence ID" value="NZ_JAJEPW010000072.1"/>
</dbReference>
<evidence type="ECO:0000259" key="9">
    <source>
        <dbReference type="PROSITE" id="PS50928"/>
    </source>
</evidence>
<dbReference type="GO" id="GO:0035435">
    <property type="term" value="P:phosphate ion transmembrane transport"/>
    <property type="evidence" value="ECO:0007669"/>
    <property type="project" value="InterPro"/>
</dbReference>
<evidence type="ECO:0000256" key="4">
    <source>
        <dbReference type="ARBA" id="ARBA00022475"/>
    </source>
</evidence>
<evidence type="ECO:0000256" key="6">
    <source>
        <dbReference type="ARBA" id="ARBA00022989"/>
    </source>
</evidence>
<dbReference type="Pfam" id="PF00528">
    <property type="entry name" value="BPD_transp_1"/>
    <property type="match status" value="1"/>
</dbReference>
<evidence type="ECO:0000256" key="1">
    <source>
        <dbReference type="ARBA" id="ARBA00004651"/>
    </source>
</evidence>
<keyword evidence="7 8" id="KW-0472">Membrane</keyword>
<evidence type="ECO:0000256" key="2">
    <source>
        <dbReference type="ARBA" id="ARBA00007069"/>
    </source>
</evidence>
<keyword evidence="3" id="KW-0813">Transport</keyword>
<organism evidence="10 11">
    <name type="scientific">Brotocaccenecus cirricatena</name>
    <dbReference type="NCBI Taxonomy" id="3064195"/>
    <lineage>
        <taxon>Bacteria</taxon>
        <taxon>Bacillati</taxon>
        <taxon>Bacillota</taxon>
        <taxon>Clostridia</taxon>
        <taxon>Eubacteriales</taxon>
        <taxon>Oscillospiraceae</taxon>
        <taxon>Brotocaccenecus</taxon>
    </lineage>
</organism>
<feature type="transmembrane region" description="Helical" evidence="8">
    <location>
        <begin position="72"/>
        <end position="93"/>
    </location>
</feature>